<dbReference type="EMBL" id="NEXE01000203">
    <property type="protein sequence ID" value="PSN86693.1"/>
    <property type="molecule type" value="Genomic_DNA"/>
</dbReference>
<evidence type="ECO:0000256" key="1">
    <source>
        <dbReference type="SAM" id="MobiDB-lite"/>
    </source>
</evidence>
<proteinExistence type="predicted"/>
<accession>A0A2R6AK18</accession>
<evidence type="ECO:0000313" key="2">
    <source>
        <dbReference type="EMBL" id="PSN86693.1"/>
    </source>
</evidence>
<comment type="caution">
    <text evidence="2">The sequence shown here is derived from an EMBL/GenBank/DDBJ whole genome shotgun (WGS) entry which is preliminary data.</text>
</comment>
<evidence type="ECO:0000313" key="3">
    <source>
        <dbReference type="Proteomes" id="UP000240322"/>
    </source>
</evidence>
<reference evidence="2 3" key="1">
    <citation type="submission" date="2017-04" db="EMBL/GenBank/DDBJ databases">
        <title>Novel microbial lineages endemic to geothermal iron-oxide mats fill important gaps in the evolutionary history of Archaea.</title>
        <authorList>
            <person name="Jay Z.J."/>
            <person name="Beam J.P."/>
            <person name="Dlakic M."/>
            <person name="Rusch D.B."/>
            <person name="Kozubal M.A."/>
            <person name="Inskeep W.P."/>
        </authorList>
    </citation>
    <scope>NUCLEOTIDE SEQUENCE [LARGE SCALE GENOMIC DNA]</scope>
    <source>
        <strain evidence="2">OSP_D</strain>
    </source>
</reference>
<feature type="region of interest" description="Disordered" evidence="1">
    <location>
        <begin position="1"/>
        <end position="28"/>
    </location>
</feature>
<gene>
    <name evidence="2" type="ORF">B9Q03_11555</name>
</gene>
<name>A0A2R6AK18_9ARCH</name>
<protein>
    <submittedName>
        <fullName evidence="2">Uncharacterized protein</fullName>
    </submittedName>
</protein>
<dbReference type="AlphaFoldDB" id="A0A2R6AK18"/>
<sequence>MKTHNHRANNPKTHLDNKPPSIHLPTYMHTTPPHYKIIGYLRERLGIEAINEKTPPRINQILTALRVK</sequence>
<organism evidence="2 3">
    <name type="scientific">Candidatus Marsarchaeota G2 archaeon OSP_D</name>
    <dbReference type="NCBI Taxonomy" id="1978157"/>
    <lineage>
        <taxon>Archaea</taxon>
        <taxon>Candidatus Marsarchaeota</taxon>
        <taxon>Candidatus Marsarchaeota group 2</taxon>
    </lineage>
</organism>
<dbReference type="Proteomes" id="UP000240322">
    <property type="component" value="Unassembled WGS sequence"/>
</dbReference>